<accession>A0A2H3JB24</accession>
<feature type="region of interest" description="Disordered" evidence="1">
    <location>
        <begin position="1"/>
        <end position="215"/>
    </location>
</feature>
<feature type="compositionally biased region" description="Polar residues" evidence="1">
    <location>
        <begin position="176"/>
        <end position="188"/>
    </location>
</feature>
<gene>
    <name evidence="2" type="ORF">WOLCODRAFT_157714</name>
</gene>
<reference evidence="2 3" key="1">
    <citation type="journal article" date="2012" name="Science">
        <title>The Paleozoic origin of enzymatic lignin decomposition reconstructed from 31 fungal genomes.</title>
        <authorList>
            <person name="Floudas D."/>
            <person name="Binder M."/>
            <person name="Riley R."/>
            <person name="Barry K."/>
            <person name="Blanchette R.A."/>
            <person name="Henrissat B."/>
            <person name="Martinez A.T."/>
            <person name="Otillar R."/>
            <person name="Spatafora J.W."/>
            <person name="Yadav J.S."/>
            <person name="Aerts A."/>
            <person name="Benoit I."/>
            <person name="Boyd A."/>
            <person name="Carlson A."/>
            <person name="Copeland A."/>
            <person name="Coutinho P.M."/>
            <person name="de Vries R.P."/>
            <person name="Ferreira P."/>
            <person name="Findley K."/>
            <person name="Foster B."/>
            <person name="Gaskell J."/>
            <person name="Glotzer D."/>
            <person name="Gorecki P."/>
            <person name="Heitman J."/>
            <person name="Hesse C."/>
            <person name="Hori C."/>
            <person name="Igarashi K."/>
            <person name="Jurgens J.A."/>
            <person name="Kallen N."/>
            <person name="Kersten P."/>
            <person name="Kohler A."/>
            <person name="Kuees U."/>
            <person name="Kumar T.K.A."/>
            <person name="Kuo A."/>
            <person name="LaButti K."/>
            <person name="Larrondo L.F."/>
            <person name="Lindquist E."/>
            <person name="Ling A."/>
            <person name="Lombard V."/>
            <person name="Lucas S."/>
            <person name="Lundell T."/>
            <person name="Martin R."/>
            <person name="McLaughlin D.J."/>
            <person name="Morgenstern I."/>
            <person name="Morin E."/>
            <person name="Murat C."/>
            <person name="Nagy L.G."/>
            <person name="Nolan M."/>
            <person name="Ohm R.A."/>
            <person name="Patyshakuliyeva A."/>
            <person name="Rokas A."/>
            <person name="Ruiz-Duenas F.J."/>
            <person name="Sabat G."/>
            <person name="Salamov A."/>
            <person name="Samejima M."/>
            <person name="Schmutz J."/>
            <person name="Slot J.C."/>
            <person name="St John F."/>
            <person name="Stenlid J."/>
            <person name="Sun H."/>
            <person name="Sun S."/>
            <person name="Syed K."/>
            <person name="Tsang A."/>
            <person name="Wiebenga A."/>
            <person name="Young D."/>
            <person name="Pisabarro A."/>
            <person name="Eastwood D.C."/>
            <person name="Martin F."/>
            <person name="Cullen D."/>
            <person name="Grigoriev I.V."/>
            <person name="Hibbett D.S."/>
        </authorList>
    </citation>
    <scope>NUCLEOTIDE SEQUENCE [LARGE SCALE GENOMIC DNA]</scope>
    <source>
        <strain evidence="2 3">MD-104</strain>
    </source>
</reference>
<feature type="compositionally biased region" description="Pro residues" evidence="1">
    <location>
        <begin position="265"/>
        <end position="274"/>
    </location>
</feature>
<dbReference type="Proteomes" id="UP000218811">
    <property type="component" value="Unassembled WGS sequence"/>
</dbReference>
<name>A0A2H3JB24_WOLCO</name>
<feature type="compositionally biased region" description="Polar residues" evidence="1">
    <location>
        <begin position="147"/>
        <end position="160"/>
    </location>
</feature>
<feature type="compositionally biased region" description="Pro residues" evidence="1">
    <location>
        <begin position="100"/>
        <end position="111"/>
    </location>
</feature>
<keyword evidence="3" id="KW-1185">Reference proteome</keyword>
<proteinExistence type="predicted"/>
<dbReference type="EMBL" id="KB467909">
    <property type="protein sequence ID" value="PCH37013.1"/>
    <property type="molecule type" value="Genomic_DNA"/>
</dbReference>
<evidence type="ECO:0000313" key="2">
    <source>
        <dbReference type="EMBL" id="PCH37013.1"/>
    </source>
</evidence>
<feature type="compositionally biased region" description="Basic and acidic residues" evidence="1">
    <location>
        <begin position="16"/>
        <end position="28"/>
    </location>
</feature>
<dbReference type="AlphaFoldDB" id="A0A2H3JB24"/>
<feature type="region of interest" description="Disordered" evidence="1">
    <location>
        <begin position="228"/>
        <end position="372"/>
    </location>
</feature>
<protein>
    <submittedName>
        <fullName evidence="2">Uncharacterized protein</fullName>
    </submittedName>
</protein>
<evidence type="ECO:0000313" key="3">
    <source>
        <dbReference type="Proteomes" id="UP000218811"/>
    </source>
</evidence>
<sequence>MPPLSATSKGPHLSSTRRERPPAGHKGDPCPTRNPVAIATATKPTQGQGLGVTAATASPVPAKRHPARISARQAGPGKRVAPNAVTASHIQPPGRTAVPPALPNVPPPPPTASTALTQARRAVRQTPATGSRARPKGTRYPGEVTPSHVSTGISHSSTAEGQGRQALEASRIGNAASPQVKATATSTHADPFGEATPRVHGPRVQRGPLLKSAGSPLKYGARQTLKVAAQHLHQRARHLQPRKDLSNYQGPERNAYAQRDKGPTSPNPPSPLRSPPDSRAANPRQGAHLRDPETKEQTKASRKDENQQGRSDRESGSPLTGTRSTDDKPEQQGPLAGATPLTSPPQASPSVKTKRLPPLEQGRMAKKKEEEP</sequence>
<feature type="compositionally biased region" description="Basic and acidic residues" evidence="1">
    <location>
        <begin position="288"/>
        <end position="315"/>
    </location>
</feature>
<evidence type="ECO:0000256" key="1">
    <source>
        <dbReference type="SAM" id="MobiDB-lite"/>
    </source>
</evidence>
<organism evidence="2 3">
    <name type="scientific">Wolfiporia cocos (strain MD-104)</name>
    <name type="common">Brown rot fungus</name>
    <dbReference type="NCBI Taxonomy" id="742152"/>
    <lineage>
        <taxon>Eukaryota</taxon>
        <taxon>Fungi</taxon>
        <taxon>Dikarya</taxon>
        <taxon>Basidiomycota</taxon>
        <taxon>Agaricomycotina</taxon>
        <taxon>Agaricomycetes</taxon>
        <taxon>Polyporales</taxon>
        <taxon>Phaeolaceae</taxon>
        <taxon>Wolfiporia</taxon>
    </lineage>
</organism>